<reference evidence="1 2" key="1">
    <citation type="submission" date="2018-03" db="EMBL/GenBank/DDBJ databases">
        <title>The draft genome of Sphingosinicella sp. GL-C-18.</title>
        <authorList>
            <person name="Liu L."/>
            <person name="Li L."/>
            <person name="Liang L."/>
            <person name="Zhang X."/>
            <person name="Wang T."/>
        </authorList>
    </citation>
    <scope>NUCLEOTIDE SEQUENCE [LARGE SCALE GENOMIC DNA]</scope>
    <source>
        <strain evidence="1 2">GL-C-18</strain>
    </source>
</reference>
<dbReference type="EMBL" id="PXYI01000012">
    <property type="protein sequence ID" value="PSJ36698.1"/>
    <property type="molecule type" value="Genomic_DNA"/>
</dbReference>
<evidence type="ECO:0000313" key="2">
    <source>
        <dbReference type="Proteomes" id="UP000241167"/>
    </source>
</evidence>
<protein>
    <submittedName>
        <fullName evidence="1">Uncharacterized protein</fullName>
    </submittedName>
</protein>
<keyword evidence="2" id="KW-1185">Reference proteome</keyword>
<organism evidence="1 2">
    <name type="scientific">Allosphingosinicella deserti</name>
    <dbReference type="NCBI Taxonomy" id="2116704"/>
    <lineage>
        <taxon>Bacteria</taxon>
        <taxon>Pseudomonadati</taxon>
        <taxon>Pseudomonadota</taxon>
        <taxon>Alphaproteobacteria</taxon>
        <taxon>Sphingomonadales</taxon>
        <taxon>Sphingomonadaceae</taxon>
        <taxon>Allosphingosinicella</taxon>
    </lineage>
</organism>
<gene>
    <name evidence="1" type="ORF">C7I55_25260</name>
</gene>
<accession>A0A2P7QFD5</accession>
<proteinExistence type="predicted"/>
<evidence type="ECO:0000313" key="1">
    <source>
        <dbReference type="EMBL" id="PSJ36698.1"/>
    </source>
</evidence>
<name>A0A2P7QFD5_9SPHN</name>
<dbReference type="AlphaFoldDB" id="A0A2P7QFD5"/>
<comment type="caution">
    <text evidence="1">The sequence shown here is derived from an EMBL/GenBank/DDBJ whole genome shotgun (WGS) entry which is preliminary data.</text>
</comment>
<dbReference type="Proteomes" id="UP000241167">
    <property type="component" value="Unassembled WGS sequence"/>
</dbReference>
<sequence length="97" mass="9939">MLISASDPAPELIMTRRLLPVLALLALAGCSDEPENLQTKADNLSRSLETKADLLENEASNGVDAAIAPLDNEANALLAQADNSAAPADNAAGNTGQ</sequence>